<dbReference type="Proteomes" id="UP001060112">
    <property type="component" value="Chromosome"/>
</dbReference>
<accession>A0ABY5I246</accession>
<name>A0ABY5I246_9FIRM</name>
<evidence type="ECO:0000313" key="1">
    <source>
        <dbReference type="EMBL" id="UTY39125.1"/>
    </source>
</evidence>
<protein>
    <submittedName>
        <fullName evidence="1">Uncharacterized protein</fullName>
    </submittedName>
</protein>
<keyword evidence="2" id="KW-1185">Reference proteome</keyword>
<dbReference type="EMBL" id="CP101620">
    <property type="protein sequence ID" value="UTY39125.1"/>
    <property type="molecule type" value="Genomic_DNA"/>
</dbReference>
<evidence type="ECO:0000313" key="2">
    <source>
        <dbReference type="Proteomes" id="UP001060112"/>
    </source>
</evidence>
<dbReference type="RefSeq" id="WP_290140014.1">
    <property type="nucleotide sequence ID" value="NZ_CP101620.1"/>
</dbReference>
<organism evidence="1 2">
    <name type="scientific">Allocoprobacillus halotolerans</name>
    <dbReference type="NCBI Taxonomy" id="2944914"/>
    <lineage>
        <taxon>Bacteria</taxon>
        <taxon>Bacillati</taxon>
        <taxon>Bacillota</taxon>
        <taxon>Erysipelotrichia</taxon>
        <taxon>Erysipelotrichales</taxon>
        <taxon>Erysipelotrichaceae</taxon>
        <taxon>Allocoprobacillus</taxon>
    </lineage>
</organism>
<sequence>MKKLVIVLLLIGFVVFMTWDSEEKEVQKENNVQQIEKNIQPYLSD</sequence>
<reference evidence="1" key="1">
    <citation type="submission" date="2022-07" db="EMBL/GenBank/DDBJ databases">
        <title>Faecal culturing of patients with breast cancer.</title>
        <authorList>
            <person name="Teng N.M.Y."/>
            <person name="Kiu R."/>
            <person name="Evans R."/>
            <person name="Baker D.J."/>
            <person name="Zenner C."/>
            <person name="Robinson S.D."/>
            <person name="Hall L.J."/>
        </authorList>
    </citation>
    <scope>NUCLEOTIDE SEQUENCE</scope>
    <source>
        <strain evidence="1">LH1062</strain>
    </source>
</reference>
<gene>
    <name evidence="1" type="ORF">NMU03_16400</name>
</gene>
<proteinExistence type="predicted"/>